<dbReference type="NCBIfam" id="TIGR01643">
    <property type="entry name" value="YD_repeat_2x"/>
    <property type="match status" value="1"/>
</dbReference>
<dbReference type="Gene3D" id="2.180.10.10">
    <property type="entry name" value="RHS repeat-associated core"/>
    <property type="match status" value="2"/>
</dbReference>
<dbReference type="PANTHER" id="PTHR32305">
    <property type="match status" value="1"/>
</dbReference>
<dbReference type="Proteomes" id="UP001221838">
    <property type="component" value="Unassembled WGS sequence"/>
</dbReference>
<dbReference type="NCBIfam" id="TIGR03696">
    <property type="entry name" value="Rhs_assc_core"/>
    <property type="match status" value="1"/>
</dbReference>
<feature type="domain" description="Teneurin-like YD-shell" evidence="3">
    <location>
        <begin position="1391"/>
        <end position="1652"/>
    </location>
</feature>
<accession>A0ABT5DPT7</accession>
<dbReference type="EMBL" id="JAQNDM010000002">
    <property type="protein sequence ID" value="MDC0714753.1"/>
    <property type="molecule type" value="Genomic_DNA"/>
</dbReference>
<comment type="caution">
    <text evidence="4">The sequence shown here is derived from an EMBL/GenBank/DDBJ whole genome shotgun (WGS) entry which is preliminary data.</text>
</comment>
<dbReference type="InterPro" id="IPR028994">
    <property type="entry name" value="Integrin_alpha_N"/>
</dbReference>
<sequence length="1865" mass="203435">MMKSLQRALLGATAVWSISAGAQPQPFLDAKVQPPQLAAPQRGSLVGQYAQTAFGPSDVSRGTFSLPSPFKVPTERGTLLASPFPSYSPESGLSEWGMGWGASLSVYRWRSLGDLDYATDELNGPWGRMVQGSDGTWYPAGFSSPVRMVASGTSLVAYLPDGSQWTFGSSVRVASSRGVYAWYLQEVRDVSGALTRFSYEVNASGRPFVSAVEFGGRGTALQYRVEWEYQPLERPFVDYRAGMPLQLDRRVSQVKVRVRDTAVGTWQERWRYDLEFQAAELGPAFFLTKVQQTYASGATPPPTRFTYNAASEALAAASFQPLPELDGLLSTYGGDIIQPFQSSTLDVNHDGRPDLEEHVSNTLLVREDNGFRAEPLSPRNSNTVEVCRRMPDWTNEPRLLAQMRADVETFQVVDLRPSPAFTETEVTICDREGQLMNQQVLQGDWSPGANSRLVDLNRDRKPDLLQVYPGGYEVLPNASAGTHVSFGAVHSGTLMPYFSPHTTWVHDFNGDGLVDLVARHEGGLTVWYGRGGFDFDPVGQGLPVYLWYGAEMLGLLDSQLTFSDLNRDGLTDLLLTQSGFTSLFINTGASLTEVTFSAQGFFDGMASPAVVGDLSGKGGLQIAAEKLGRVYAATLDTPGTSQLRSADDGKGSVLRFDYQWSPPVVGARQRQAVISKMTVEASGNASTQFTYGYAQPVLHPQGKFLLGYAQVERSDGITSQSVDFLHEVDRAGLILASRTRDSRTPGVRRIETNTYESALFQGLPWKRLKETRAGWDSGASSPALEESTQFAAYDGLCPVRTVLTTAQGSLTTEHTRAALSGLTQHLHCLEERLQLTGHHTDASLDFQHVARLTRNPVGLVEKVESLDGTGAPMVLQQVAYRSDFTIDRVSVPGQGTTLFDYAPGVPLLRKVTSPDGRILEVSQRDPRSDNILGLESRRGGKLHAQFFEYDGQERLARQWDNLGLSTQANPDMLLAYEYATALTPAATSVTSLVDGSSGAKQERVEWSNAAGDAVGSAQRIPQGWTIEGLTRKDRGQLATDSYTRSALPSSTPLQGMTYAHLLFGAQQIGSARAAGFGHSVEVLAKVHADVERQVTADLSLVPGFLEQRQAENGSRVTTTWMDAGKRVQVYEDAAHTRYSYGYDAMGRLRSVLLPGGKRHRLTFDGHGRVARVEREGVATLEYLYDATSGLLRTRRSLSPQGVLQRLEDWTYDTVGRKTLELHTDASSGATQSYRFYYDGATPTAPLAQTDVGMLTAVEGVGYSKTFEYRADGKLSRRVLHLNGWRTVESSWAYTDSGEPREEENRVRDVSGGLLSRSQRVMGWDTYGRMSSLRLNGQPLATLSYDGEGQLTSVSFGAKGTVTFEYDALTQQRVGVGQTTPTASTSARTRLNNRGWVGTEQFSVGSAQFQRQYEYSPQGFLLGSTDAQDSYVYTFDGFGLPLSIEANGTRRDIVEQEHTLQAGQEAYQFDVLGRTIIKGGLRFTYGPNGHVATAQSSSMAWQYLYDEAGHRILKSAQGVPVAGYLAGGIYLDATGLTEPVRVGNHLIGVIQGGVFQMVATDSRGTVMAEADGTPRLASPFGDRTVHPQLASALDYVEKGYDADLGLTRMGVRDYDARINRFLTPDPLFLEHPERCLSSPVECNLYSYAKASPVNFVDPEGTCSAPAGLKVGEVGICIESFISTKYVPGTPGLGDNRTFAPDNASKTSRTTSWLKVSIADAEKGGQKGVAISVSQAHQAGVSEATPIGPGIQGTNENQVKIAGYNFDKDYAVISYQTRGVNGWNWAWPFITKEAIDLQLNLTITRDGKVGLGAGGKHDGYPSYGVYAYSRQADGTIKITTLYEFKEITLDRLGGDMDVDIMKTQPKK</sequence>
<dbReference type="InterPro" id="IPR056823">
    <property type="entry name" value="TEN-like_YD-shell"/>
</dbReference>
<feature type="signal peptide" evidence="2">
    <location>
        <begin position="1"/>
        <end position="22"/>
    </location>
</feature>
<dbReference type="InterPro" id="IPR006530">
    <property type="entry name" value="YD"/>
</dbReference>
<reference evidence="4 5" key="1">
    <citation type="submission" date="2022-11" db="EMBL/GenBank/DDBJ databases">
        <title>Minimal conservation of predation-associated metabolite biosynthetic gene clusters underscores biosynthetic potential of Myxococcota including descriptions for ten novel species: Archangium lansinium sp. nov., Myxococcus landrumus sp. nov., Nannocystis bai.</title>
        <authorList>
            <person name="Ahearne A."/>
            <person name="Stevens C."/>
            <person name="Dowd S."/>
        </authorList>
    </citation>
    <scope>NUCLEOTIDE SEQUENCE [LARGE SCALE GENOMIC DNA]</scope>
    <source>
        <strain evidence="4 5">NCWAL01</strain>
    </source>
</reference>
<evidence type="ECO:0000313" key="5">
    <source>
        <dbReference type="Proteomes" id="UP001221838"/>
    </source>
</evidence>
<dbReference type="InterPro" id="IPR050708">
    <property type="entry name" value="T6SS_VgrG/RHS"/>
</dbReference>
<dbReference type="Pfam" id="PF25023">
    <property type="entry name" value="TEN_YD-shell"/>
    <property type="match status" value="1"/>
</dbReference>
<proteinExistence type="predicted"/>
<dbReference type="SUPFAM" id="SSF69318">
    <property type="entry name" value="Integrin alpha N-terminal domain"/>
    <property type="match status" value="1"/>
</dbReference>
<evidence type="ECO:0000256" key="1">
    <source>
        <dbReference type="ARBA" id="ARBA00022737"/>
    </source>
</evidence>
<evidence type="ECO:0000313" key="4">
    <source>
        <dbReference type="EMBL" id="MDC0714753.1"/>
    </source>
</evidence>
<keyword evidence="1" id="KW-0677">Repeat</keyword>
<dbReference type="RefSeq" id="WP_272145439.1">
    <property type="nucleotide sequence ID" value="NZ_JAQNDM010000002.1"/>
</dbReference>
<dbReference type="InterPro" id="IPR022385">
    <property type="entry name" value="Rhs_assc_core"/>
</dbReference>
<keyword evidence="2" id="KW-0732">Signal</keyword>
<protein>
    <submittedName>
        <fullName evidence="4">FG-GAP-like repeat-containing protein</fullName>
    </submittedName>
</protein>
<organism evidence="4 5">
    <name type="scientific">Stigmatella ashevillensis</name>
    <dbReference type="NCBI Taxonomy" id="2995309"/>
    <lineage>
        <taxon>Bacteria</taxon>
        <taxon>Pseudomonadati</taxon>
        <taxon>Myxococcota</taxon>
        <taxon>Myxococcia</taxon>
        <taxon>Myxococcales</taxon>
        <taxon>Cystobacterineae</taxon>
        <taxon>Archangiaceae</taxon>
        <taxon>Stigmatella</taxon>
    </lineage>
</organism>
<name>A0ABT5DPT7_9BACT</name>
<keyword evidence="5" id="KW-1185">Reference proteome</keyword>
<feature type="chain" id="PRO_5047216249" evidence="2">
    <location>
        <begin position="23"/>
        <end position="1865"/>
    </location>
</feature>
<gene>
    <name evidence="4" type="ORF">POL68_40260</name>
</gene>
<evidence type="ECO:0000259" key="3">
    <source>
        <dbReference type="Pfam" id="PF25023"/>
    </source>
</evidence>
<evidence type="ECO:0000256" key="2">
    <source>
        <dbReference type="SAM" id="SignalP"/>
    </source>
</evidence>
<dbReference type="PANTHER" id="PTHR32305:SF15">
    <property type="entry name" value="PROTEIN RHSA-RELATED"/>
    <property type="match status" value="1"/>
</dbReference>